<protein>
    <submittedName>
        <fullName evidence="4">Methyltransferase</fullName>
    </submittedName>
</protein>
<dbReference type="PANTHER" id="PTHR43464:SF19">
    <property type="entry name" value="UBIQUINONE BIOSYNTHESIS O-METHYLTRANSFERASE, MITOCHONDRIAL"/>
    <property type="match status" value="1"/>
</dbReference>
<dbReference type="Proteomes" id="UP000037247">
    <property type="component" value="Unassembled WGS sequence"/>
</dbReference>
<keyword evidence="3" id="KW-0949">S-adenosyl-L-methionine</keyword>
<keyword evidence="2" id="KW-0808">Transferase</keyword>
<comment type="caution">
    <text evidence="4">The sequence shown here is derived from an EMBL/GenBank/DDBJ whole genome shotgun (WGS) entry which is preliminary data.</text>
</comment>
<evidence type="ECO:0000313" key="4">
    <source>
        <dbReference type="EMBL" id="KNA92176.1"/>
    </source>
</evidence>
<proteinExistence type="predicted"/>
<organism evidence="4 5">
    <name type="scientific">Gordonia jacobaea</name>
    <dbReference type="NCBI Taxonomy" id="122202"/>
    <lineage>
        <taxon>Bacteria</taxon>
        <taxon>Bacillati</taxon>
        <taxon>Actinomycetota</taxon>
        <taxon>Actinomycetes</taxon>
        <taxon>Mycobacteriales</taxon>
        <taxon>Gordoniaceae</taxon>
        <taxon>Gordonia</taxon>
    </lineage>
</organism>
<name>A0ABR5IEP2_9ACTN</name>
<dbReference type="Pfam" id="PF13489">
    <property type="entry name" value="Methyltransf_23"/>
    <property type="match status" value="1"/>
</dbReference>
<evidence type="ECO:0000313" key="5">
    <source>
        <dbReference type="Proteomes" id="UP000037247"/>
    </source>
</evidence>
<accession>A0ABR5IEP2</accession>
<keyword evidence="5" id="KW-1185">Reference proteome</keyword>
<evidence type="ECO:0000256" key="1">
    <source>
        <dbReference type="ARBA" id="ARBA00022603"/>
    </source>
</evidence>
<sequence length="223" mass="24514">MGAAREGIVGGARKQAARGVGLVSSYLRPYTSAHGVADCDDEYRSGDWDYLANEQEAPRFHVVAGYCLRTTPRPRVLELGCGEGLLAQRLSPAHYTEFLGVDAAEDAVEKARAKGLDRAAFVQADASTFTPDDVDPTASQTRFDAIVFSEMLYYLPDPLATVRRLQEGWLAPTGEIVVSHYKSIDLPQARQVWKLLHSAFDVRLRSTLTTGDLTWTIEALAPR</sequence>
<dbReference type="SUPFAM" id="SSF53335">
    <property type="entry name" value="S-adenosyl-L-methionine-dependent methyltransferases"/>
    <property type="match status" value="1"/>
</dbReference>
<dbReference type="PANTHER" id="PTHR43464">
    <property type="entry name" value="METHYLTRANSFERASE"/>
    <property type="match status" value="1"/>
</dbReference>
<dbReference type="EMBL" id="LDTZ01000015">
    <property type="protein sequence ID" value="KNA92176.1"/>
    <property type="molecule type" value="Genomic_DNA"/>
</dbReference>
<keyword evidence="1 4" id="KW-0489">Methyltransferase</keyword>
<dbReference type="GO" id="GO:0008168">
    <property type="term" value="F:methyltransferase activity"/>
    <property type="evidence" value="ECO:0007669"/>
    <property type="project" value="UniProtKB-KW"/>
</dbReference>
<gene>
    <name evidence="4" type="ORF">ABW18_08555</name>
</gene>
<dbReference type="RefSeq" id="WP_049698511.1">
    <property type="nucleotide sequence ID" value="NZ_LDTZ01000015.1"/>
</dbReference>
<dbReference type="Gene3D" id="3.40.50.150">
    <property type="entry name" value="Vaccinia Virus protein VP39"/>
    <property type="match status" value="1"/>
</dbReference>
<dbReference type="InterPro" id="IPR029063">
    <property type="entry name" value="SAM-dependent_MTases_sf"/>
</dbReference>
<dbReference type="CDD" id="cd02440">
    <property type="entry name" value="AdoMet_MTases"/>
    <property type="match status" value="1"/>
</dbReference>
<dbReference type="GO" id="GO:0032259">
    <property type="term" value="P:methylation"/>
    <property type="evidence" value="ECO:0007669"/>
    <property type="project" value="UniProtKB-KW"/>
</dbReference>
<evidence type="ECO:0000256" key="3">
    <source>
        <dbReference type="ARBA" id="ARBA00022691"/>
    </source>
</evidence>
<reference evidence="4 5" key="1">
    <citation type="submission" date="2015-05" db="EMBL/GenBank/DDBJ databases">
        <title>Draft genome sequence of the bacterium Gordonia jacobaea a new member of the Gordonia genus.</title>
        <authorList>
            <person name="Jimenez-Galisteo G."/>
            <person name="Dominguez A."/>
            <person name="Munoz E."/>
            <person name="Vinas M."/>
        </authorList>
    </citation>
    <scope>NUCLEOTIDE SEQUENCE [LARGE SCALE GENOMIC DNA]</scope>
    <source>
        <strain evidence="5">mv1</strain>
    </source>
</reference>
<evidence type="ECO:0000256" key="2">
    <source>
        <dbReference type="ARBA" id="ARBA00022679"/>
    </source>
</evidence>